<dbReference type="AlphaFoldDB" id="A0A836C522"/>
<feature type="domain" description="CENP-T/Histone H4 histone fold" evidence="11">
    <location>
        <begin position="39"/>
        <end position="97"/>
    </location>
</feature>
<dbReference type="GO" id="GO:0000786">
    <property type="term" value="C:nucleosome"/>
    <property type="evidence" value="ECO:0007669"/>
    <property type="project" value="UniProtKB-KW"/>
</dbReference>
<dbReference type="OrthoDB" id="5777208at2759"/>
<evidence type="ECO:0000256" key="4">
    <source>
        <dbReference type="ARBA" id="ARBA00004430"/>
    </source>
</evidence>
<keyword evidence="7 10" id="KW-0238">DNA-binding</keyword>
<dbReference type="InterPro" id="IPR032675">
    <property type="entry name" value="LRR_dom_sf"/>
</dbReference>
<name>A0A836C522_9CHLO</name>
<evidence type="ECO:0000256" key="7">
    <source>
        <dbReference type="ARBA" id="ARBA00023125"/>
    </source>
</evidence>
<organism evidence="12 13">
    <name type="scientific">Edaphochlamys debaryana</name>
    <dbReference type="NCBI Taxonomy" id="47281"/>
    <lineage>
        <taxon>Eukaryota</taxon>
        <taxon>Viridiplantae</taxon>
        <taxon>Chlorophyta</taxon>
        <taxon>core chlorophytes</taxon>
        <taxon>Chlorophyceae</taxon>
        <taxon>CS clade</taxon>
        <taxon>Chlamydomonadales</taxon>
        <taxon>Chlamydomonadales incertae sedis</taxon>
        <taxon>Edaphochlamys</taxon>
    </lineage>
</organism>
<evidence type="ECO:0000256" key="3">
    <source>
        <dbReference type="ARBA" id="ARBA00004286"/>
    </source>
</evidence>
<dbReference type="GO" id="GO:0003677">
    <property type="term" value="F:DNA binding"/>
    <property type="evidence" value="ECO:0007669"/>
    <property type="project" value="UniProtKB-KW"/>
</dbReference>
<dbReference type="GO" id="GO:0005634">
    <property type="term" value="C:nucleus"/>
    <property type="evidence" value="ECO:0007669"/>
    <property type="project" value="UniProtKB-SubCell"/>
</dbReference>
<evidence type="ECO:0000256" key="6">
    <source>
        <dbReference type="ARBA" id="ARBA00022454"/>
    </source>
</evidence>
<dbReference type="InterPro" id="IPR001951">
    <property type="entry name" value="Histone_H4"/>
</dbReference>
<dbReference type="Proteomes" id="UP000612055">
    <property type="component" value="Unassembled WGS sequence"/>
</dbReference>
<dbReference type="PANTHER" id="PTHR10484">
    <property type="entry name" value="HISTONE H4"/>
    <property type="match status" value="1"/>
</dbReference>
<evidence type="ECO:0000256" key="1">
    <source>
        <dbReference type="ARBA" id="ARBA00002001"/>
    </source>
</evidence>
<evidence type="ECO:0000256" key="5">
    <source>
        <dbReference type="ARBA" id="ARBA00006564"/>
    </source>
</evidence>
<dbReference type="EMBL" id="JAEHOE010000006">
    <property type="protein sequence ID" value="KAG2499528.1"/>
    <property type="molecule type" value="Genomic_DNA"/>
</dbReference>
<dbReference type="Gene3D" id="3.80.10.10">
    <property type="entry name" value="Ribonuclease Inhibitor"/>
    <property type="match status" value="1"/>
</dbReference>
<dbReference type="SUPFAM" id="SSF52047">
    <property type="entry name" value="RNI-like"/>
    <property type="match status" value="1"/>
</dbReference>
<comment type="similarity">
    <text evidence="5 10">Belongs to the histone H4 family.</text>
</comment>
<reference evidence="12" key="1">
    <citation type="journal article" date="2020" name="bioRxiv">
        <title>Comparative genomics of Chlamydomonas.</title>
        <authorList>
            <person name="Craig R.J."/>
            <person name="Hasan A.R."/>
            <person name="Ness R.W."/>
            <person name="Keightley P.D."/>
        </authorList>
    </citation>
    <scope>NUCLEOTIDE SEQUENCE</scope>
    <source>
        <strain evidence="12">CCAP 11/70</strain>
    </source>
</reference>
<accession>A0A836C522</accession>
<comment type="subcellular location">
    <subcellularLocation>
        <location evidence="3">Chromosome</location>
    </subcellularLocation>
    <subcellularLocation>
        <location evidence="4">Cytoplasm</location>
        <location evidence="4">Cytoskeleton</location>
        <location evidence="4">Cilium axoneme</location>
    </subcellularLocation>
    <subcellularLocation>
        <location evidence="2">Nucleus</location>
    </subcellularLocation>
</comment>
<evidence type="ECO:0000256" key="10">
    <source>
        <dbReference type="RuleBase" id="RU000528"/>
    </source>
</evidence>
<gene>
    <name evidence="12" type="ORF">HYH03_002474</name>
</gene>
<evidence type="ECO:0000313" key="13">
    <source>
        <dbReference type="Proteomes" id="UP000612055"/>
    </source>
</evidence>
<evidence type="ECO:0000313" key="12">
    <source>
        <dbReference type="EMBL" id="KAG2499528.1"/>
    </source>
</evidence>
<dbReference type="PROSITE" id="PS00047">
    <property type="entry name" value="HISTONE_H4"/>
    <property type="match status" value="1"/>
</dbReference>
<evidence type="ECO:0000256" key="9">
    <source>
        <dbReference type="ARBA" id="ARBA00023269"/>
    </source>
</evidence>
<dbReference type="InterPro" id="IPR035425">
    <property type="entry name" value="CENP-T/H4_C"/>
</dbReference>
<evidence type="ECO:0000259" key="11">
    <source>
        <dbReference type="Pfam" id="PF15511"/>
    </source>
</evidence>
<dbReference type="GO" id="GO:0046982">
    <property type="term" value="F:protein heterodimerization activity"/>
    <property type="evidence" value="ECO:0007669"/>
    <property type="project" value="InterPro"/>
</dbReference>
<keyword evidence="6 10" id="KW-0158">Chromosome</keyword>
<dbReference type="GO" id="GO:0005930">
    <property type="term" value="C:axoneme"/>
    <property type="evidence" value="ECO:0007669"/>
    <property type="project" value="UniProtKB-SubCell"/>
</dbReference>
<dbReference type="InterPro" id="IPR009072">
    <property type="entry name" value="Histone-fold"/>
</dbReference>
<dbReference type="Pfam" id="PF15511">
    <property type="entry name" value="CENP-T_C"/>
    <property type="match status" value="1"/>
</dbReference>
<keyword evidence="8 10" id="KW-0539">Nucleus</keyword>
<dbReference type="CDD" id="cd22912">
    <property type="entry name" value="HFD_H4"/>
    <property type="match status" value="1"/>
</dbReference>
<evidence type="ECO:0000256" key="2">
    <source>
        <dbReference type="ARBA" id="ARBA00004123"/>
    </source>
</evidence>
<dbReference type="SUPFAM" id="SSF47113">
    <property type="entry name" value="Histone-fold"/>
    <property type="match status" value="1"/>
</dbReference>
<proteinExistence type="inferred from homology"/>
<keyword evidence="9 10" id="KW-0544">Nucleosome core</keyword>
<comment type="subunit">
    <text evidence="10">The nucleosome is a histone octamer containing two molecules each of H2A, H2B, H3 and H4 assembled in one H3-H4 heterotetramer and two H2A-H2B heterodimers. The octamer wraps approximately 147 bp of DNA.</text>
</comment>
<dbReference type="GO" id="GO:0030527">
    <property type="term" value="F:structural constituent of chromatin"/>
    <property type="evidence" value="ECO:0007669"/>
    <property type="project" value="InterPro"/>
</dbReference>
<comment type="function">
    <text evidence="1 10">Core component of nucleosome. Nucleosomes wrap and compact DNA into chromatin, limiting DNA accessibility to the cellular machineries which require DNA as a template. Histones thereby play a central role in transcription regulation, DNA repair, DNA replication and chromosomal stability. DNA accessibility is regulated via a complex set of post-translational modifications of histones, also called histone code, and nucleosome remodeling.</text>
</comment>
<dbReference type="SMART" id="SM00417">
    <property type="entry name" value="H4"/>
    <property type="match status" value="1"/>
</dbReference>
<dbReference type="FunFam" id="1.10.20.10:FF:000002">
    <property type="entry name" value="Histone H4"/>
    <property type="match status" value="1"/>
</dbReference>
<dbReference type="InterPro" id="IPR019809">
    <property type="entry name" value="Histone_H4_CS"/>
</dbReference>
<keyword evidence="13" id="KW-1185">Reference proteome</keyword>
<dbReference type="PRINTS" id="PR00623">
    <property type="entry name" value="HISTONEH4"/>
</dbReference>
<sequence length="644" mass="69967">MSGRGKGGKGLGKGGAKRHRKVLRDNIQGITKPAIRRLARRGGVKRISGLIYEETRTVLKTFLENVIRDSVTYTEHARRKTVTAMDVVYALKRQGRTLYGFDLKASLKTTTHDEIIKSIRGCLARGLRPRRLALLLGDWRAGDPLQLAEAVLQAFFDVTAESGSPMPTSELVITAALLSPPVLQAITAALPALSSLTVYDITTATFPHVAALLACGVAGDANSCQGPQPLVAALHELCLRDSYARSAPLPPMGPLLRDAAQLRVLEVHMQTRDAHDDAHAIARLTQLEGLRVMGGREEDQRLGAALLAYPVPELTRLTSLSLGVPDGTVVSPTSLTALRGLQDLYLMWAVLDTTGLEALTALTHIHVGSLALPTPEGGAASARPDWRSLKLPPRLEQLDLHSSEVPLELVSHVRKESRRPDCREYAVNMSVGGLVLSSGTHIVASEGTLKAKGEASLCNALSFLYCDCDPVRITAAMPAGRRWLKPCPTGTGSHERWLRAIRPLEPSALTLTNIALSTDDLRAIAKLHRLETLELRSCSFPVYSLPVLYGLPSLSELTLDIRGWFPENQHEINSDSSDDDEEVGWVPAGASGALVAFLHRFNGDVVVEGSSEHWAYDVNVMVVEAGLESSLEWRNPEWDFDDVD</sequence>
<evidence type="ECO:0000256" key="8">
    <source>
        <dbReference type="ARBA" id="ARBA00023242"/>
    </source>
</evidence>
<protein>
    <recommendedName>
        <fullName evidence="10">Histone H4</fullName>
    </recommendedName>
</protein>
<dbReference type="Gene3D" id="1.10.20.10">
    <property type="entry name" value="Histone, subunit A"/>
    <property type="match status" value="1"/>
</dbReference>
<comment type="caution">
    <text evidence="12">The sequence shown here is derived from an EMBL/GenBank/DDBJ whole genome shotgun (WGS) entry which is preliminary data.</text>
</comment>